<comment type="caution">
    <text evidence="2">The sequence shown here is derived from an EMBL/GenBank/DDBJ whole genome shotgun (WGS) entry which is preliminary data.</text>
</comment>
<dbReference type="Proteomes" id="UP001286313">
    <property type="component" value="Unassembled WGS sequence"/>
</dbReference>
<proteinExistence type="predicted"/>
<reference evidence="2" key="1">
    <citation type="submission" date="2023-10" db="EMBL/GenBank/DDBJ databases">
        <title>Genome assemblies of two species of porcelain crab, Petrolisthes cinctipes and Petrolisthes manimaculis (Anomura: Porcellanidae).</title>
        <authorList>
            <person name="Angst P."/>
        </authorList>
    </citation>
    <scope>NUCLEOTIDE SEQUENCE</scope>
    <source>
        <strain evidence="2">PB745_01</strain>
        <tissue evidence="2">Gill</tissue>
    </source>
</reference>
<evidence type="ECO:0000313" key="2">
    <source>
        <dbReference type="EMBL" id="KAK3861136.1"/>
    </source>
</evidence>
<sequence length="168" mass="18064">MLVSSQFLLSLPSCVRSSSMTSCILLTCLPVHVIPSISNPTTRSSCFLHLVFRSPLQSSPTHPPSPFSHRLVFRSPLLAFHPTTFAPSCLPLTASILSLPHPHLAPAHQPLPIAATTPHPQPACQHPRIHTPPSITSTGRVQHQACGGCGNCPPTFLLSPPCKYHDLV</sequence>
<keyword evidence="3" id="KW-1185">Reference proteome</keyword>
<name>A0AAE1ETJ8_PETCI</name>
<gene>
    <name evidence="2" type="ORF">Pcinc_032862</name>
</gene>
<accession>A0AAE1ETJ8</accession>
<protein>
    <submittedName>
        <fullName evidence="2">Uncharacterized protein</fullName>
    </submittedName>
</protein>
<organism evidence="2 3">
    <name type="scientific">Petrolisthes cinctipes</name>
    <name type="common">Flat porcelain crab</name>
    <dbReference type="NCBI Taxonomy" id="88211"/>
    <lineage>
        <taxon>Eukaryota</taxon>
        <taxon>Metazoa</taxon>
        <taxon>Ecdysozoa</taxon>
        <taxon>Arthropoda</taxon>
        <taxon>Crustacea</taxon>
        <taxon>Multicrustacea</taxon>
        <taxon>Malacostraca</taxon>
        <taxon>Eumalacostraca</taxon>
        <taxon>Eucarida</taxon>
        <taxon>Decapoda</taxon>
        <taxon>Pleocyemata</taxon>
        <taxon>Anomura</taxon>
        <taxon>Galatheoidea</taxon>
        <taxon>Porcellanidae</taxon>
        <taxon>Petrolisthes</taxon>
    </lineage>
</organism>
<feature type="chain" id="PRO_5042289700" evidence="1">
    <location>
        <begin position="18"/>
        <end position="168"/>
    </location>
</feature>
<dbReference type="EMBL" id="JAWQEG010004549">
    <property type="protein sequence ID" value="KAK3861136.1"/>
    <property type="molecule type" value="Genomic_DNA"/>
</dbReference>
<evidence type="ECO:0000256" key="1">
    <source>
        <dbReference type="SAM" id="SignalP"/>
    </source>
</evidence>
<evidence type="ECO:0000313" key="3">
    <source>
        <dbReference type="Proteomes" id="UP001286313"/>
    </source>
</evidence>
<dbReference type="AlphaFoldDB" id="A0AAE1ETJ8"/>
<feature type="signal peptide" evidence="1">
    <location>
        <begin position="1"/>
        <end position="17"/>
    </location>
</feature>
<keyword evidence="1" id="KW-0732">Signal</keyword>